<protein>
    <submittedName>
        <fullName evidence="3">Long-chain-fatty-acid--CoA ligase</fullName>
        <ecNumber evidence="3">6.2.1.3</ecNumber>
    </submittedName>
</protein>
<keyword evidence="1 3" id="KW-0436">Ligase</keyword>
<dbReference type="InterPro" id="IPR045851">
    <property type="entry name" value="AMP-bd_C_sf"/>
</dbReference>
<dbReference type="InterPro" id="IPR050237">
    <property type="entry name" value="ATP-dep_AMP-bd_enzyme"/>
</dbReference>
<feature type="domain" description="AMP-dependent synthetase/ligase" evidence="2">
    <location>
        <begin position="9"/>
        <end position="342"/>
    </location>
</feature>
<proteinExistence type="predicted"/>
<accession>A0A5B8RFQ9</accession>
<dbReference type="InterPro" id="IPR042099">
    <property type="entry name" value="ANL_N_sf"/>
</dbReference>
<dbReference type="Gene3D" id="3.40.50.12780">
    <property type="entry name" value="N-terminal domain of ligase-like"/>
    <property type="match status" value="1"/>
</dbReference>
<evidence type="ECO:0000256" key="1">
    <source>
        <dbReference type="ARBA" id="ARBA00022598"/>
    </source>
</evidence>
<dbReference type="EMBL" id="MN079161">
    <property type="protein sequence ID" value="QEA06678.1"/>
    <property type="molecule type" value="Genomic_DNA"/>
</dbReference>
<dbReference type="Pfam" id="PF00501">
    <property type="entry name" value="AMP-binding"/>
    <property type="match status" value="1"/>
</dbReference>
<dbReference type="PANTHER" id="PTHR43767">
    <property type="entry name" value="LONG-CHAIN-FATTY-ACID--COA LIGASE"/>
    <property type="match status" value="1"/>
</dbReference>
<evidence type="ECO:0000259" key="2">
    <source>
        <dbReference type="Pfam" id="PF00501"/>
    </source>
</evidence>
<dbReference type="InterPro" id="IPR000873">
    <property type="entry name" value="AMP-dep_synth/lig_dom"/>
</dbReference>
<name>A0A5B8RFQ9_9ZZZZ</name>
<dbReference type="PROSITE" id="PS00455">
    <property type="entry name" value="AMP_BINDING"/>
    <property type="match status" value="1"/>
</dbReference>
<dbReference type="AlphaFoldDB" id="A0A5B8RFQ9"/>
<evidence type="ECO:0000313" key="3">
    <source>
        <dbReference type="EMBL" id="QEA06678.1"/>
    </source>
</evidence>
<sequence length="497" mass="52068">MKRLLFRIEEHARRSPGAVAVADGATQLDYAALQHEIEDAAERLPWDRVGLLAENSCGWAVVDLAVARRGGVCVPMPVFFSDGQLLHLIRDAGLDVVLTDAPERVSRLIESRPVDMFVVAGQRLAIFVPGHGGKRSALPAGTAKVTYTSGTTGAPRGVCLSGSSVERVAATLCDAVTAQPRDRSLALLPLSTLLENVGGLYAPLWAGGRAQVPSLEDCGITGSSGLDPRRMMLALAGYEPTTLILVPQLLKALTECVVAGIPAPRSLRFAAVGGAPSSAALIRRARTLGIPAFEGYGLSEAASVVTLNVPGADRPGSAGRALPHVRLAVDDNGEVVVHGELFLGYLGSRAVAGTGWPTGDLGRIDEDGYLHIVGRRKTAFATAFGRNVAPEWVESELVAGPGVAQAAVFGEGRPFNVAVIVPMPGAPAEALRDAVDRANEALPDYARVAAWVEADAPFVVANGLASAAGAPHRAAIGERYQPQIQRLYEQGERHAVL</sequence>
<dbReference type="Pfam" id="PF23562">
    <property type="entry name" value="AMP-binding_C_3"/>
    <property type="match status" value="1"/>
</dbReference>
<dbReference type="InterPro" id="IPR020845">
    <property type="entry name" value="AMP-binding_CS"/>
</dbReference>
<dbReference type="GO" id="GO:0004467">
    <property type="term" value="F:long-chain fatty acid-CoA ligase activity"/>
    <property type="evidence" value="ECO:0007669"/>
    <property type="project" value="UniProtKB-EC"/>
</dbReference>
<dbReference type="Gene3D" id="3.30.300.30">
    <property type="match status" value="1"/>
</dbReference>
<gene>
    <name evidence="3" type="primary">lcfB_2</name>
    <name evidence="3" type="ORF">KBTEX_03018</name>
</gene>
<dbReference type="EC" id="6.2.1.3" evidence="3"/>
<dbReference type="PANTHER" id="PTHR43767:SF8">
    <property type="entry name" value="LONG-CHAIN-FATTY-ACID--COA LIGASE"/>
    <property type="match status" value="1"/>
</dbReference>
<dbReference type="SUPFAM" id="SSF56801">
    <property type="entry name" value="Acetyl-CoA synthetase-like"/>
    <property type="match status" value="1"/>
</dbReference>
<reference evidence="3" key="1">
    <citation type="submission" date="2019-06" db="EMBL/GenBank/DDBJ databases">
        <authorList>
            <person name="Murdoch R.W."/>
            <person name="Fathepure B."/>
        </authorList>
    </citation>
    <scope>NUCLEOTIDE SEQUENCE</scope>
</reference>
<organism evidence="3">
    <name type="scientific">uncultured organism</name>
    <dbReference type="NCBI Taxonomy" id="155900"/>
    <lineage>
        <taxon>unclassified sequences</taxon>
        <taxon>environmental samples</taxon>
    </lineage>
</organism>